<evidence type="ECO:0000256" key="2">
    <source>
        <dbReference type="SAM" id="Phobius"/>
    </source>
</evidence>
<feature type="region of interest" description="Disordered" evidence="1">
    <location>
        <begin position="411"/>
        <end position="576"/>
    </location>
</feature>
<dbReference type="GeneID" id="100897952"/>
<keyword evidence="2" id="KW-0472">Membrane</keyword>
<feature type="compositionally biased region" description="Low complexity" evidence="1">
    <location>
        <begin position="426"/>
        <end position="439"/>
    </location>
</feature>
<organism evidence="3 4">
    <name type="scientific">Galendromus occidentalis</name>
    <name type="common">western predatory mite</name>
    <dbReference type="NCBI Taxonomy" id="34638"/>
    <lineage>
        <taxon>Eukaryota</taxon>
        <taxon>Metazoa</taxon>
        <taxon>Ecdysozoa</taxon>
        <taxon>Arthropoda</taxon>
        <taxon>Chelicerata</taxon>
        <taxon>Arachnida</taxon>
        <taxon>Acari</taxon>
        <taxon>Parasitiformes</taxon>
        <taxon>Mesostigmata</taxon>
        <taxon>Gamasina</taxon>
        <taxon>Phytoseioidea</taxon>
        <taxon>Phytoseiidae</taxon>
        <taxon>Typhlodrominae</taxon>
        <taxon>Galendromus</taxon>
    </lineage>
</organism>
<proteinExistence type="predicted"/>
<feature type="compositionally biased region" description="Polar residues" evidence="1">
    <location>
        <begin position="547"/>
        <end position="576"/>
    </location>
</feature>
<dbReference type="KEGG" id="goe:100897952"/>
<feature type="compositionally biased region" description="Basic and acidic residues" evidence="1">
    <location>
        <begin position="449"/>
        <end position="462"/>
    </location>
</feature>
<sequence>MSHNEEVLPYYYETNECSTDSNCSVADPNAVCDEYHSRCICLHELYRDITVPEIRCVGGRQINQWCSSSKQCYVVNTQTTCVGSFMRSLCKCLHGFYFNADNKSCVQYPEGEVYMVDEADKIMFFNANFMAFAVFVFLAVIILAIQKDLICDILKGKISPLNDAMNAEAEEGVDRIQNASSTHSSPMAGPAEDVEAGAAAATDVGEDEVDPGESPTSAARLVSGDGHPTDRQHGLQQLLANTVGGTHIVTAVPAYECSVDLDCSSKDSNAVCDTNHSLCKCTNGLYRGPPYREIKCSVGKAYNERCRSPRECLLVDQYSDCVAHVCRCLPGYNPIPGANISQGSVRCLLDEYRFNADHAHLTFFKVSPVPLLVICIILVYLGYQRGAKVPQRRGSSTSNRRIVPMWRGVTFHQATTPPRNSTTLPNGSAGSNSSGSQNGHAVVMVGDAGLRRESSSATDSRRSRGSAHSQRDSSGRERQERAQPLPSDRAGQTHDNNNSSSRPTERRDSAMSPPPPYAQEEAPPSYEDAIRASRVASREPAMADLAETSNRTAATSTEPPNQLPNGTSVVESDTNQNIEFHNIMEMPNQQVTKRPSA</sequence>
<evidence type="ECO:0000256" key="1">
    <source>
        <dbReference type="SAM" id="MobiDB-lite"/>
    </source>
</evidence>
<feature type="region of interest" description="Disordered" evidence="1">
    <location>
        <begin position="172"/>
        <end position="232"/>
    </location>
</feature>
<keyword evidence="2" id="KW-0812">Transmembrane</keyword>
<evidence type="ECO:0000313" key="4">
    <source>
        <dbReference type="RefSeq" id="XP_028967826.1"/>
    </source>
</evidence>
<feature type="compositionally biased region" description="Basic and acidic residues" evidence="1">
    <location>
        <begin position="469"/>
        <end position="481"/>
    </location>
</feature>
<dbReference type="RefSeq" id="XP_028967826.1">
    <property type="nucleotide sequence ID" value="XM_029111993.1"/>
</dbReference>
<dbReference type="AlphaFoldDB" id="A0AAJ7SGV7"/>
<accession>A0AAJ7SGV7</accession>
<feature type="compositionally biased region" description="Polar residues" evidence="1">
    <location>
        <begin position="412"/>
        <end position="425"/>
    </location>
</feature>
<protein>
    <submittedName>
        <fullName evidence="4">Uncharacterized protein LOC100897952</fullName>
    </submittedName>
</protein>
<feature type="compositionally biased region" description="Low complexity" evidence="1">
    <location>
        <begin position="188"/>
        <end position="203"/>
    </location>
</feature>
<name>A0AAJ7SGV7_9ACAR</name>
<keyword evidence="2" id="KW-1133">Transmembrane helix</keyword>
<feature type="compositionally biased region" description="Polar residues" evidence="1">
    <location>
        <begin position="493"/>
        <end position="502"/>
    </location>
</feature>
<feature type="transmembrane region" description="Helical" evidence="2">
    <location>
        <begin position="363"/>
        <end position="383"/>
    </location>
</feature>
<dbReference type="PANTHER" id="PTHR39069">
    <property type="entry name" value="ECDYSONE-INDUCIBLE GENE E1, ISOFORM A"/>
    <property type="match status" value="1"/>
</dbReference>
<keyword evidence="3" id="KW-1185">Reference proteome</keyword>
<gene>
    <name evidence="4" type="primary">LOC100897952</name>
</gene>
<feature type="transmembrane region" description="Helical" evidence="2">
    <location>
        <begin position="124"/>
        <end position="145"/>
    </location>
</feature>
<reference evidence="4" key="1">
    <citation type="submission" date="2025-08" db="UniProtKB">
        <authorList>
            <consortium name="RefSeq"/>
        </authorList>
    </citation>
    <scope>IDENTIFICATION</scope>
</reference>
<dbReference type="Proteomes" id="UP000694867">
    <property type="component" value="Unplaced"/>
</dbReference>
<dbReference type="PANTHER" id="PTHR39069:SF8">
    <property type="entry name" value="FI17111P1"/>
    <property type="match status" value="1"/>
</dbReference>
<evidence type="ECO:0000313" key="3">
    <source>
        <dbReference type="Proteomes" id="UP000694867"/>
    </source>
</evidence>